<name>A0A8T3A373_DENNO</name>
<dbReference type="PANTHER" id="PTHR32161">
    <property type="entry name" value="DPP6 N-TERMINAL DOMAIN-LIKE PROTEIN"/>
    <property type="match status" value="1"/>
</dbReference>
<sequence length="167" mass="19295">MTQHDTEETIRLTLARSVEFSLAVLESGQLIVVASYGSRPWKSHFHALETEITIFSVSEPKNRTIVAGSGGWLTFSSESTIFFHRKSDDYWWSIYHIELHENLEENIAHRITPPGLHAFTPAASNDGMYIVVVTHRKGIKFRHIEIFDLKSERFYLIRETLNTNTHH</sequence>
<keyword evidence="2" id="KW-1185">Reference proteome</keyword>
<comment type="caution">
    <text evidence="1">The sequence shown here is derived from an EMBL/GenBank/DDBJ whole genome shotgun (WGS) entry which is preliminary data.</text>
</comment>
<evidence type="ECO:0000313" key="2">
    <source>
        <dbReference type="Proteomes" id="UP000829196"/>
    </source>
</evidence>
<dbReference type="AlphaFoldDB" id="A0A8T3A373"/>
<dbReference type="Gene3D" id="2.120.10.30">
    <property type="entry name" value="TolB, C-terminal domain"/>
    <property type="match status" value="1"/>
</dbReference>
<accession>A0A8T3A373</accession>
<dbReference type="PANTHER" id="PTHR32161:SF9">
    <property type="entry name" value="TOLB PROTEIN-LIKE PROTEIN"/>
    <property type="match status" value="1"/>
</dbReference>
<dbReference type="Proteomes" id="UP000829196">
    <property type="component" value="Unassembled WGS sequence"/>
</dbReference>
<dbReference type="SUPFAM" id="SSF69304">
    <property type="entry name" value="Tricorn protease N-terminal domain"/>
    <property type="match status" value="1"/>
</dbReference>
<proteinExistence type="predicted"/>
<evidence type="ECO:0000313" key="1">
    <source>
        <dbReference type="EMBL" id="KAI0488480.1"/>
    </source>
</evidence>
<dbReference type="InterPro" id="IPR011042">
    <property type="entry name" value="6-blade_b-propeller_TolB-like"/>
</dbReference>
<organism evidence="1 2">
    <name type="scientific">Dendrobium nobile</name>
    <name type="common">Orchid</name>
    <dbReference type="NCBI Taxonomy" id="94219"/>
    <lineage>
        <taxon>Eukaryota</taxon>
        <taxon>Viridiplantae</taxon>
        <taxon>Streptophyta</taxon>
        <taxon>Embryophyta</taxon>
        <taxon>Tracheophyta</taxon>
        <taxon>Spermatophyta</taxon>
        <taxon>Magnoliopsida</taxon>
        <taxon>Liliopsida</taxon>
        <taxon>Asparagales</taxon>
        <taxon>Orchidaceae</taxon>
        <taxon>Epidendroideae</taxon>
        <taxon>Malaxideae</taxon>
        <taxon>Dendrobiinae</taxon>
        <taxon>Dendrobium</taxon>
    </lineage>
</organism>
<protein>
    <submittedName>
        <fullName evidence="1">Uncharacterized protein</fullName>
    </submittedName>
</protein>
<gene>
    <name evidence="1" type="ORF">KFK09_028313</name>
</gene>
<dbReference type="OrthoDB" id="43744at2759"/>
<dbReference type="EMBL" id="JAGYWB010000019">
    <property type="protein sequence ID" value="KAI0488480.1"/>
    <property type="molecule type" value="Genomic_DNA"/>
</dbReference>
<reference evidence="1" key="1">
    <citation type="journal article" date="2022" name="Front. Genet.">
        <title>Chromosome-Scale Assembly of the Dendrobium nobile Genome Provides Insights Into the Molecular Mechanism of the Biosynthesis of the Medicinal Active Ingredient of Dendrobium.</title>
        <authorList>
            <person name="Xu Q."/>
            <person name="Niu S.-C."/>
            <person name="Li K.-L."/>
            <person name="Zheng P.-J."/>
            <person name="Zhang X.-J."/>
            <person name="Jia Y."/>
            <person name="Liu Y."/>
            <person name="Niu Y.-X."/>
            <person name="Yu L.-H."/>
            <person name="Chen D.-F."/>
            <person name="Zhang G.-Q."/>
        </authorList>
    </citation>
    <scope>NUCLEOTIDE SEQUENCE</scope>
    <source>
        <tissue evidence="1">Leaf</tissue>
    </source>
</reference>